<gene>
    <name evidence="1" type="ORF">RIF29_04662</name>
</gene>
<reference evidence="1 2" key="1">
    <citation type="submission" date="2024-01" db="EMBL/GenBank/DDBJ databases">
        <title>The genomes of 5 underutilized Papilionoideae crops provide insights into root nodulation and disease resistanc.</title>
        <authorList>
            <person name="Yuan L."/>
        </authorList>
    </citation>
    <scope>NUCLEOTIDE SEQUENCE [LARGE SCALE GENOMIC DNA]</scope>
    <source>
        <strain evidence="1">ZHUSHIDOU_FW_LH</strain>
        <tissue evidence="1">Leaf</tissue>
    </source>
</reference>
<evidence type="ECO:0000313" key="2">
    <source>
        <dbReference type="Proteomes" id="UP001372338"/>
    </source>
</evidence>
<dbReference type="Proteomes" id="UP001372338">
    <property type="component" value="Unassembled WGS sequence"/>
</dbReference>
<proteinExistence type="predicted"/>
<name>A0AAN9P9Y4_CROPI</name>
<accession>A0AAN9P9Y4</accession>
<keyword evidence="2" id="KW-1185">Reference proteome</keyword>
<dbReference type="EMBL" id="JAYWIO010000001">
    <property type="protein sequence ID" value="KAK7290331.1"/>
    <property type="molecule type" value="Genomic_DNA"/>
</dbReference>
<protein>
    <submittedName>
        <fullName evidence="1">Uncharacterized protein</fullName>
    </submittedName>
</protein>
<comment type="caution">
    <text evidence="1">The sequence shown here is derived from an EMBL/GenBank/DDBJ whole genome shotgun (WGS) entry which is preliminary data.</text>
</comment>
<dbReference type="AlphaFoldDB" id="A0AAN9P9Y4"/>
<organism evidence="1 2">
    <name type="scientific">Crotalaria pallida</name>
    <name type="common">Smooth rattlebox</name>
    <name type="synonym">Crotalaria striata</name>
    <dbReference type="NCBI Taxonomy" id="3830"/>
    <lineage>
        <taxon>Eukaryota</taxon>
        <taxon>Viridiplantae</taxon>
        <taxon>Streptophyta</taxon>
        <taxon>Embryophyta</taxon>
        <taxon>Tracheophyta</taxon>
        <taxon>Spermatophyta</taxon>
        <taxon>Magnoliopsida</taxon>
        <taxon>eudicotyledons</taxon>
        <taxon>Gunneridae</taxon>
        <taxon>Pentapetalae</taxon>
        <taxon>rosids</taxon>
        <taxon>fabids</taxon>
        <taxon>Fabales</taxon>
        <taxon>Fabaceae</taxon>
        <taxon>Papilionoideae</taxon>
        <taxon>50 kb inversion clade</taxon>
        <taxon>genistoids sensu lato</taxon>
        <taxon>core genistoids</taxon>
        <taxon>Crotalarieae</taxon>
        <taxon>Crotalaria</taxon>
    </lineage>
</organism>
<sequence length="127" mass="14547">MADPRVQDLPILFHHAVTIDESKLQFMSTYGKKVGAYWVCFCPDGELIRLLVAPSGIHSTFIHGKARDDMRRRYGLTHGMTVDFFYLGGERFLVVIEGWNGRIYPNLTEHVVVDLDTDDETDDEEEV</sequence>
<evidence type="ECO:0000313" key="1">
    <source>
        <dbReference type="EMBL" id="KAK7290331.1"/>
    </source>
</evidence>